<evidence type="ECO:0000313" key="15">
    <source>
        <dbReference type="Proteomes" id="UP000008143"/>
    </source>
</evidence>
<dbReference type="CTD" id="84270"/>
<feature type="domain" description="CARD" evidence="13">
    <location>
        <begin position="150"/>
        <end position="208"/>
    </location>
</feature>
<dbReference type="Gene3D" id="1.10.533.10">
    <property type="entry name" value="Death Domain, Fas"/>
    <property type="match status" value="1"/>
</dbReference>
<dbReference type="SUPFAM" id="SSF47986">
    <property type="entry name" value="DEATH domain"/>
    <property type="match status" value="1"/>
</dbReference>
<evidence type="ECO:0000256" key="9">
    <source>
        <dbReference type="ARBA" id="ARBA00064785"/>
    </source>
</evidence>
<dbReference type="PROSITE" id="PS50209">
    <property type="entry name" value="CARD"/>
    <property type="match status" value="1"/>
</dbReference>
<dbReference type="InterPro" id="IPR042146">
    <property type="entry name" value="CARD_BinCARD"/>
</dbReference>
<dbReference type="RefSeq" id="XP_031757127.1">
    <property type="nucleotide sequence ID" value="XM_031901267.1"/>
</dbReference>
<evidence type="ECO:0000256" key="8">
    <source>
        <dbReference type="ARBA" id="ARBA00023157"/>
    </source>
</evidence>
<dbReference type="Proteomes" id="UP000008143">
    <property type="component" value="Chromosome 4"/>
</dbReference>
<keyword evidence="3 12" id="KW-0812">Transmembrane</keyword>
<dbReference type="GO" id="GO:0005739">
    <property type="term" value="C:mitochondrion"/>
    <property type="evidence" value="ECO:0000318"/>
    <property type="project" value="GO_Central"/>
</dbReference>
<dbReference type="GeneID" id="100490452"/>
<dbReference type="AlphaFoldDB" id="A0A803JW30"/>
<evidence type="ECO:0000256" key="2">
    <source>
        <dbReference type="ARBA" id="ARBA00004389"/>
    </source>
</evidence>
<dbReference type="InterPro" id="IPR011029">
    <property type="entry name" value="DEATH-like_dom_sf"/>
</dbReference>
<dbReference type="CDD" id="cd13785">
    <property type="entry name" value="CARD_BinCARD_like"/>
    <property type="match status" value="1"/>
</dbReference>
<keyword evidence="4" id="KW-0256">Endoplasmic reticulum</keyword>
<evidence type="ECO:0000256" key="1">
    <source>
        <dbReference type="ARBA" id="ARBA00004304"/>
    </source>
</evidence>
<keyword evidence="6" id="KW-0496">Mitochondrion</keyword>
<dbReference type="AGR" id="Xenbase:XB-GENE-995874"/>
<evidence type="ECO:0000313" key="16">
    <source>
        <dbReference type="RefSeq" id="XP_031757127.1"/>
    </source>
</evidence>
<dbReference type="Ensembl" id="ENSXETT00000115049">
    <property type="protein sequence ID" value="ENSXETP00000112256"/>
    <property type="gene ID" value="ENSXETG00000044794"/>
</dbReference>
<evidence type="ECO:0000313" key="17">
    <source>
        <dbReference type="Xenbase" id="XB-GENE-995874"/>
    </source>
</evidence>
<sequence length="296" mass="33209">MDRECCLVTREVLTPESHSHRGVNIPSFPESVRLQLAVVGLIFPAQGRSVQVEMQFHLKCPRVGAGQAGGGGAGRWAQTWEGQTDKEAWEVLLSEGSHPPGAGGHPDATMPDPLYSERLLQDTPYLTRIGRLSERVTDRIILQLNRVYPQILSNKEAERFRNPQTPLRTRLSDLLTHLHRKGDRECQEFYRALRNNADKVYATLPSRENLQRVEPEISPQQEKIILNDRGPVFFLACFSAAAGLAFLLYCNSPETRSNGARKVFGYTALGFGRHIRNILISFLEEPMSEALPRVGP</sequence>
<dbReference type="GO" id="GO:0042981">
    <property type="term" value="P:regulation of apoptotic process"/>
    <property type="evidence" value="ECO:0007669"/>
    <property type="project" value="InterPro"/>
</dbReference>
<dbReference type="OrthoDB" id="8810754at2759"/>
<reference evidence="14" key="1">
    <citation type="journal article" date="2010" name="Science">
        <title>The genome of the Western clawed frog Xenopus tropicalis.</title>
        <authorList>
            <person name="Hellsten U."/>
            <person name="Harland R.M."/>
            <person name="Gilchrist M.J."/>
            <person name="Hendrix D."/>
            <person name="Jurka J."/>
            <person name="Kapitonov V."/>
            <person name="Ovcharenko I."/>
            <person name="Putnam N.H."/>
            <person name="Shu S."/>
            <person name="Taher L."/>
            <person name="Blitz I.L."/>
            <person name="Blumberg B."/>
            <person name="Dichmann D.S."/>
            <person name="Dubchak I."/>
            <person name="Amaya E."/>
            <person name="Detter J.C."/>
            <person name="Fletcher R."/>
            <person name="Gerhard D.S."/>
            <person name="Goodstein D."/>
            <person name="Graves T."/>
            <person name="Grigoriev I.V."/>
            <person name="Grimwood J."/>
            <person name="Kawashima T."/>
            <person name="Lindquist E."/>
            <person name="Lucas S.M."/>
            <person name="Mead P.E."/>
            <person name="Mitros T."/>
            <person name="Ogino H."/>
            <person name="Ohta Y."/>
            <person name="Poliakov A.V."/>
            <person name="Pollet N."/>
            <person name="Robert J."/>
            <person name="Salamov A."/>
            <person name="Sater A.K."/>
            <person name="Schmutz J."/>
            <person name="Terry A."/>
            <person name="Vize P.D."/>
            <person name="Warren W.C."/>
            <person name="Wells D."/>
            <person name="Wills A."/>
            <person name="Wilson R.K."/>
            <person name="Zimmerman L.B."/>
            <person name="Zorn A.M."/>
            <person name="Grainger R."/>
            <person name="Grammer T."/>
            <person name="Khokha M.K."/>
            <person name="Richardson P.M."/>
            <person name="Rokhsar D.S."/>
        </authorList>
    </citation>
    <scope>NUCLEOTIDE SEQUENCE [LARGE SCALE GENOMIC DNA]</scope>
    <source>
        <strain evidence="14">Nigerian</strain>
    </source>
</reference>
<keyword evidence="5 12" id="KW-1133">Transmembrane helix</keyword>
<evidence type="ECO:0000256" key="12">
    <source>
        <dbReference type="SAM" id="Phobius"/>
    </source>
</evidence>
<keyword evidence="8" id="KW-1015">Disulfide bond</keyword>
<evidence type="ECO:0000256" key="3">
    <source>
        <dbReference type="ARBA" id="ARBA00022692"/>
    </source>
</evidence>
<dbReference type="GO" id="GO:0031966">
    <property type="term" value="C:mitochondrial membrane"/>
    <property type="evidence" value="ECO:0007669"/>
    <property type="project" value="UniProtKB-SubCell"/>
</dbReference>
<protein>
    <recommendedName>
        <fullName evidence="10">Caspase recruitment domain-containing protein 19</fullName>
    </recommendedName>
    <alternativeName>
        <fullName evidence="11">Bcl10-interacting CARD protein</fullName>
    </alternativeName>
</protein>
<keyword evidence="15" id="KW-1185">Reference proteome</keyword>
<comment type="subunit">
    <text evidence="9">Associates with BCL10 by CARD-CARD interaction.</text>
</comment>
<dbReference type="PANTHER" id="PTHR34765">
    <property type="entry name" value="CASPASE RECRUITMENT DOMAIN-CONTAINING PROTEIN 19"/>
    <property type="match status" value="1"/>
</dbReference>
<dbReference type="PANTHER" id="PTHR34765:SF1">
    <property type="entry name" value="CASPASE RECRUITMENT DOMAIN-CONTAINING PROTEIN 19"/>
    <property type="match status" value="1"/>
</dbReference>
<evidence type="ECO:0000256" key="6">
    <source>
        <dbReference type="ARBA" id="ARBA00023128"/>
    </source>
</evidence>
<accession>A0A803JW30</accession>
<dbReference type="Xenbase" id="XB-GENE-995874">
    <property type="gene designation" value="card19"/>
</dbReference>
<keyword evidence="7 12" id="KW-0472">Membrane</keyword>
<reference evidence="14" key="2">
    <citation type="submission" date="2021-03" db="UniProtKB">
        <authorList>
            <consortium name="Ensembl"/>
        </authorList>
    </citation>
    <scope>IDENTIFICATION</scope>
</reference>
<gene>
    <name evidence="14 16 17" type="primary">card19</name>
</gene>
<evidence type="ECO:0000256" key="10">
    <source>
        <dbReference type="ARBA" id="ARBA00067938"/>
    </source>
</evidence>
<evidence type="ECO:0000256" key="4">
    <source>
        <dbReference type="ARBA" id="ARBA00022824"/>
    </source>
</evidence>
<comment type="subcellular location">
    <subcellularLocation>
        <location evidence="2">Endoplasmic reticulum membrane</location>
        <topology evidence="2">Single-pass membrane protein</topology>
    </subcellularLocation>
    <subcellularLocation>
        <location evidence="1">Mitochondrion membrane</location>
        <topology evidence="1">Single-pass membrane protein</topology>
    </subcellularLocation>
</comment>
<organism evidence="14">
    <name type="scientific">Xenopus tropicalis</name>
    <name type="common">Western clawed frog</name>
    <name type="synonym">Silurana tropicalis</name>
    <dbReference type="NCBI Taxonomy" id="8364"/>
    <lineage>
        <taxon>Eukaryota</taxon>
        <taxon>Metazoa</taxon>
        <taxon>Chordata</taxon>
        <taxon>Craniata</taxon>
        <taxon>Vertebrata</taxon>
        <taxon>Euteleostomi</taxon>
        <taxon>Amphibia</taxon>
        <taxon>Batrachia</taxon>
        <taxon>Anura</taxon>
        <taxon>Pipoidea</taxon>
        <taxon>Pipidae</taxon>
        <taxon>Xenopodinae</taxon>
        <taxon>Xenopus</taxon>
        <taxon>Silurana</taxon>
    </lineage>
</organism>
<evidence type="ECO:0000256" key="7">
    <source>
        <dbReference type="ARBA" id="ARBA00023136"/>
    </source>
</evidence>
<evidence type="ECO:0000256" key="11">
    <source>
        <dbReference type="ARBA" id="ARBA00083642"/>
    </source>
</evidence>
<dbReference type="FunFam" id="1.10.533.10:FF:000015">
    <property type="entry name" value="Caspase recruitment domain-containing protein 19"/>
    <property type="match status" value="1"/>
</dbReference>
<dbReference type="GO" id="GO:0005789">
    <property type="term" value="C:endoplasmic reticulum membrane"/>
    <property type="evidence" value="ECO:0007669"/>
    <property type="project" value="UniProtKB-SubCell"/>
</dbReference>
<feature type="transmembrane region" description="Helical" evidence="12">
    <location>
        <begin position="232"/>
        <end position="252"/>
    </location>
</feature>
<proteinExistence type="predicted"/>
<dbReference type="InterPro" id="IPR001315">
    <property type="entry name" value="CARD"/>
</dbReference>
<evidence type="ECO:0000313" key="14">
    <source>
        <dbReference type="Ensembl" id="ENSXETP00000112256"/>
    </source>
</evidence>
<dbReference type="InterPro" id="IPR043574">
    <property type="entry name" value="CARD19"/>
</dbReference>
<evidence type="ECO:0000256" key="5">
    <source>
        <dbReference type="ARBA" id="ARBA00022989"/>
    </source>
</evidence>
<name>A0A803JW30_XENTR</name>
<dbReference type="KEGG" id="xtr:100490452"/>
<dbReference type="GeneTree" id="ENSGT00940000164282"/>
<evidence type="ECO:0000259" key="13">
    <source>
        <dbReference type="PROSITE" id="PS50209"/>
    </source>
</evidence>
<reference evidence="16" key="3">
    <citation type="submission" date="2025-04" db="UniProtKB">
        <authorList>
            <consortium name="RefSeq"/>
        </authorList>
    </citation>
    <scope>IDENTIFICATION</scope>
    <source>
        <strain evidence="16">Nigerian</strain>
        <tissue evidence="16">Liver and blood</tissue>
    </source>
</reference>